<proteinExistence type="inferred from homology"/>
<dbReference type="PhylomeDB" id="A7SD50"/>
<evidence type="ECO:0000313" key="5">
    <source>
        <dbReference type="EMBL" id="EDO38381.1"/>
    </source>
</evidence>
<sequence length="258" mass="28435">MHLSANVAQLKNPARLAMYCDPCFSNPCLNGGTCTADQSNWTYRCSCGVSFSAAPYLDDHCGTGSSHIEAVELVYLRTSWANRYVSFFFESGSYQGTKLWLGSRRVRCSSKTSSSQRLHYIKGPTSCSQGSLFHNDKEARCLLLQRNSHVRWEEASRACHVHGGVMGVFNSIDKLDFVSYHVPTLNNSISRIFVGLRKTGGVWTWSYNNLTPGAQLWESDAPASQGPLGAVTIATGRLVDVPDSGDHKLPFVCEKNLP</sequence>
<feature type="domain" description="C-type lectin" evidence="4">
    <location>
        <begin position="137"/>
        <end position="254"/>
    </location>
</feature>
<organism evidence="5 6">
    <name type="scientific">Nematostella vectensis</name>
    <name type="common">Starlet sea anemone</name>
    <dbReference type="NCBI Taxonomy" id="45351"/>
    <lineage>
        <taxon>Eukaryota</taxon>
        <taxon>Metazoa</taxon>
        <taxon>Cnidaria</taxon>
        <taxon>Anthozoa</taxon>
        <taxon>Hexacorallia</taxon>
        <taxon>Actiniaria</taxon>
        <taxon>Edwardsiidae</taxon>
        <taxon>Nematostella</taxon>
    </lineage>
</organism>
<evidence type="ECO:0000259" key="3">
    <source>
        <dbReference type="PROSITE" id="PS50026"/>
    </source>
</evidence>
<dbReference type="CDD" id="cd00037">
    <property type="entry name" value="CLECT"/>
    <property type="match status" value="1"/>
</dbReference>
<comment type="similarity">
    <text evidence="1">Belongs to the EGF domain peptide family.</text>
</comment>
<keyword evidence="6" id="KW-1185">Reference proteome</keyword>
<comment type="caution">
    <text evidence="2">Lacks conserved residue(s) required for the propagation of feature annotation.</text>
</comment>
<evidence type="ECO:0000256" key="2">
    <source>
        <dbReference type="PROSITE-ProRule" id="PRU00076"/>
    </source>
</evidence>
<dbReference type="AlphaFoldDB" id="A7SD50"/>
<dbReference type="InParanoid" id="A7SD50"/>
<evidence type="ECO:0000313" key="6">
    <source>
        <dbReference type="Proteomes" id="UP000001593"/>
    </source>
</evidence>
<dbReference type="InterPro" id="IPR001304">
    <property type="entry name" value="C-type_lectin-like"/>
</dbReference>
<dbReference type="Pfam" id="PF00059">
    <property type="entry name" value="Lectin_C"/>
    <property type="match status" value="1"/>
</dbReference>
<accession>A7SD50</accession>
<reference evidence="5 6" key="1">
    <citation type="journal article" date="2007" name="Science">
        <title>Sea anemone genome reveals ancestral eumetazoan gene repertoire and genomic organization.</title>
        <authorList>
            <person name="Putnam N.H."/>
            <person name="Srivastava M."/>
            <person name="Hellsten U."/>
            <person name="Dirks B."/>
            <person name="Chapman J."/>
            <person name="Salamov A."/>
            <person name="Terry A."/>
            <person name="Shapiro H."/>
            <person name="Lindquist E."/>
            <person name="Kapitonov V.V."/>
            <person name="Jurka J."/>
            <person name="Genikhovich G."/>
            <person name="Grigoriev I.V."/>
            <person name="Lucas S.M."/>
            <person name="Steele R.E."/>
            <person name="Finnerty J.R."/>
            <person name="Technau U."/>
            <person name="Martindale M.Q."/>
            <person name="Rokhsar D.S."/>
        </authorList>
    </citation>
    <scope>NUCLEOTIDE SEQUENCE [LARGE SCALE GENOMIC DNA]</scope>
    <source>
        <strain evidence="6">CH2 X CH6</strain>
    </source>
</reference>
<dbReference type="HOGENOM" id="CLU_1078898_0_0_1"/>
<dbReference type="Gene3D" id="2.10.25.10">
    <property type="entry name" value="Laminin"/>
    <property type="match status" value="1"/>
</dbReference>
<feature type="disulfide bond" evidence="2">
    <location>
        <begin position="28"/>
        <end position="45"/>
    </location>
</feature>
<name>A7SD50_NEMVE</name>
<keyword evidence="2" id="KW-1015">Disulfide bond</keyword>
<dbReference type="InterPro" id="IPR000742">
    <property type="entry name" value="EGF"/>
</dbReference>
<dbReference type="GO" id="GO:0004888">
    <property type="term" value="F:transmembrane signaling receptor activity"/>
    <property type="evidence" value="ECO:0000318"/>
    <property type="project" value="GO_Central"/>
</dbReference>
<evidence type="ECO:0000256" key="1">
    <source>
        <dbReference type="ARBA" id="ARBA00006373"/>
    </source>
</evidence>
<keyword evidence="2" id="KW-0245">EGF-like domain</keyword>
<dbReference type="SUPFAM" id="SSF56436">
    <property type="entry name" value="C-type lectin-like"/>
    <property type="match status" value="1"/>
</dbReference>
<dbReference type="EMBL" id="DS469627">
    <property type="protein sequence ID" value="EDO38381.1"/>
    <property type="molecule type" value="Genomic_DNA"/>
</dbReference>
<dbReference type="PROSITE" id="PS50041">
    <property type="entry name" value="C_TYPE_LECTIN_2"/>
    <property type="match status" value="1"/>
</dbReference>
<dbReference type="Gene3D" id="3.10.100.10">
    <property type="entry name" value="Mannose-Binding Protein A, subunit A"/>
    <property type="match status" value="1"/>
</dbReference>
<dbReference type="GO" id="GO:0005886">
    <property type="term" value="C:plasma membrane"/>
    <property type="evidence" value="ECO:0000318"/>
    <property type="project" value="GO_Central"/>
</dbReference>
<dbReference type="Proteomes" id="UP000001593">
    <property type="component" value="Unassembled WGS sequence"/>
</dbReference>
<dbReference type="PROSITE" id="PS50026">
    <property type="entry name" value="EGF_3"/>
    <property type="match status" value="1"/>
</dbReference>
<evidence type="ECO:0000259" key="4">
    <source>
        <dbReference type="PROSITE" id="PS50041"/>
    </source>
</evidence>
<dbReference type="InterPro" id="IPR016186">
    <property type="entry name" value="C-type_lectin-like/link_sf"/>
</dbReference>
<dbReference type="SMART" id="SM00034">
    <property type="entry name" value="CLECT"/>
    <property type="match status" value="1"/>
</dbReference>
<feature type="domain" description="EGF-like" evidence="3">
    <location>
        <begin position="21"/>
        <end position="62"/>
    </location>
</feature>
<gene>
    <name evidence="5" type="ORF">NEMVEDRAFT_v1g210423</name>
</gene>
<dbReference type="SUPFAM" id="SSF57196">
    <property type="entry name" value="EGF/Laminin"/>
    <property type="match status" value="1"/>
</dbReference>
<evidence type="ECO:0008006" key="7">
    <source>
        <dbReference type="Google" id="ProtNLM"/>
    </source>
</evidence>
<dbReference type="InterPro" id="IPR016187">
    <property type="entry name" value="CTDL_fold"/>
</dbReference>
<protein>
    <recommendedName>
        <fullName evidence="7">C-type lectin domain-containing protein</fullName>
    </recommendedName>
</protein>